<reference evidence="1 2" key="1">
    <citation type="journal article" date="2019" name="ISME J.">
        <title>Evolution in action: habitat transition from sediment to the pelagial leads to genome streamlining in Methylophilaceae.</title>
        <authorList>
            <person name="Salcher M."/>
            <person name="Schaefle D."/>
            <person name="Kaspar M."/>
            <person name="Neuenschwander S.M."/>
            <person name="Ghai R."/>
        </authorList>
    </citation>
    <scope>NUCLEOTIDE SEQUENCE [LARGE SCALE GENOMIC DNA]</scope>
    <source>
        <strain evidence="1 2">MMS-VI-25</strain>
    </source>
</reference>
<proteinExistence type="predicted"/>
<dbReference type="RefSeq" id="WP_139884485.1">
    <property type="nucleotide sequence ID" value="NZ_CP040973.1"/>
</dbReference>
<name>A0ABX5VWN2_9PROT</name>
<evidence type="ECO:0000313" key="2">
    <source>
        <dbReference type="Proteomes" id="UP000312702"/>
    </source>
</evidence>
<dbReference type="EMBL" id="CP040973">
    <property type="protein sequence ID" value="QDC61389.1"/>
    <property type="molecule type" value="Genomic_DNA"/>
</dbReference>
<gene>
    <name evidence="1" type="ORF">FIT74_04345</name>
</gene>
<evidence type="ECO:0000313" key="1">
    <source>
        <dbReference type="EMBL" id="QDC61389.1"/>
    </source>
</evidence>
<protein>
    <submittedName>
        <fullName evidence="1">Uncharacterized protein</fullName>
    </submittedName>
</protein>
<sequence>MANEFIPCFPSLDSPGCGLSQREINFLIKGLPPFYNLILDSLSSAVAITTDKDLEPCKVILRESVVLITYLLLDRTLRLRKVISQQNLAELSVATQTYTFNLKSNANLLSLVDNSQQFNQYIFFRLASFVWQLPGKEVNLMHASQNINSSSIKNLNFDTPGLLTRIRRKIFRSLSARLGRVPALRLANIEEVLLDKGFYGIGKLKWLDPVVSEGICEKNLLLRQQVSTVLREKIALILSDDLFIRQIGMDKLTSKRAAEIFCELLVELIPLDSLEGIPNYLVCERHLKLISAPALFFCAMPGMDEIYWIAAARKLGIPVIGVQHGVHYGFVDHSCLVEMELAYCDYFVTWGWDEFSINPVFQKIHAIPLPSPWLSERTKRSRNRERLRKGQRNQRPYDVLLMSDRIQSFPPTINTLRVSRRDFLGQLNVAIWNIISELAKKQVRVLNKPFNLDSREMQSDVLNRLAAEYPNYYFEYQELNKGLSDRLLRSAWVIIWDEPGTGFFECLSSGVPSMLYWERLTTHEEEHARPYFQLLEEVGLLHTNAITLAEAVKNFLDAPEDWINNKNRCMAIQKVVERFSKVDDSWSAHWKDFMAGLTQKGPS</sequence>
<organism evidence="1 2">
    <name type="scientific">Candidatus Methylopumilus universalis</name>
    <dbReference type="NCBI Taxonomy" id="2588536"/>
    <lineage>
        <taxon>Bacteria</taxon>
        <taxon>Pseudomonadati</taxon>
        <taxon>Pseudomonadota</taxon>
        <taxon>Betaproteobacteria</taxon>
        <taxon>Nitrosomonadales</taxon>
        <taxon>Methylophilaceae</taxon>
        <taxon>Candidatus Methylopumilus</taxon>
    </lineage>
</organism>
<dbReference type="Proteomes" id="UP000312702">
    <property type="component" value="Chromosome"/>
</dbReference>
<accession>A0ABX5VWN2</accession>
<keyword evidence="2" id="KW-1185">Reference proteome</keyword>